<feature type="domain" description="Epoxide hydrolase N-terminal" evidence="5">
    <location>
        <begin position="1"/>
        <end position="103"/>
    </location>
</feature>
<reference evidence="6" key="1">
    <citation type="journal article" date="2014" name="Int. J. Syst. Evol. Microbiol.">
        <title>Complete genome sequence of Corynebacterium casei LMG S-19264T (=DSM 44701T), isolated from a smear-ripened cheese.</title>
        <authorList>
            <consortium name="US DOE Joint Genome Institute (JGI-PGF)"/>
            <person name="Walter F."/>
            <person name="Albersmeier A."/>
            <person name="Kalinowski J."/>
            <person name="Ruckert C."/>
        </authorList>
    </citation>
    <scope>NUCLEOTIDE SEQUENCE</scope>
    <source>
        <strain evidence="6">CGMCC 1.16548</strain>
    </source>
</reference>
<comment type="similarity">
    <text evidence="1">Belongs to the peptidase S33 family.</text>
</comment>
<evidence type="ECO:0000256" key="3">
    <source>
        <dbReference type="ARBA" id="ARBA00022801"/>
    </source>
</evidence>
<dbReference type="PRINTS" id="PR00412">
    <property type="entry name" value="EPOXHYDRLASE"/>
</dbReference>
<dbReference type="GO" id="GO:0097176">
    <property type="term" value="P:epoxide metabolic process"/>
    <property type="evidence" value="ECO:0007669"/>
    <property type="project" value="TreeGrafter"/>
</dbReference>
<evidence type="ECO:0000256" key="4">
    <source>
        <dbReference type="PIRSR" id="PIRSR001112-1"/>
    </source>
</evidence>
<dbReference type="InterPro" id="IPR029058">
    <property type="entry name" value="AB_hydrolase_fold"/>
</dbReference>
<dbReference type="InterPro" id="IPR000639">
    <property type="entry name" value="Epox_hydrolase-like"/>
</dbReference>
<protein>
    <submittedName>
        <fullName evidence="6">Multidrug MFS transporter</fullName>
    </submittedName>
</protein>
<feature type="active site" description="Nucleophile" evidence="4">
    <location>
        <position position="161"/>
    </location>
</feature>
<evidence type="ECO:0000256" key="1">
    <source>
        <dbReference type="ARBA" id="ARBA00010088"/>
    </source>
</evidence>
<evidence type="ECO:0000259" key="5">
    <source>
        <dbReference type="Pfam" id="PF06441"/>
    </source>
</evidence>
<feature type="active site" description="Proton donor" evidence="4">
    <location>
        <position position="287"/>
    </location>
</feature>
<name>A0A8J3GSX6_9MICO</name>
<evidence type="ECO:0000313" key="6">
    <source>
        <dbReference type="EMBL" id="GHF23823.1"/>
    </source>
</evidence>
<dbReference type="RefSeq" id="WP_229842107.1">
    <property type="nucleotide sequence ID" value="NZ_BNAI01000007.1"/>
</dbReference>
<dbReference type="PANTHER" id="PTHR21661:SF35">
    <property type="entry name" value="EPOXIDE HYDROLASE"/>
    <property type="match status" value="1"/>
</dbReference>
<dbReference type="Pfam" id="PF06441">
    <property type="entry name" value="EHN"/>
    <property type="match status" value="1"/>
</dbReference>
<dbReference type="Gene3D" id="3.40.50.1820">
    <property type="entry name" value="alpha/beta hydrolase"/>
    <property type="match status" value="1"/>
</dbReference>
<sequence>MQPFTIQIPQADLDDLRERLSRTRRPPRVVHGWERGTSSDALDTVLAHWAGPFDWRAQEARLNRLDQVRVDVDGLGIHAVRAGTPGATPLLLIHGWPDGFFRFEKAIPLLAERFELVIPSIPGYGFSDRPVDPTGPARTGDLLVGLMTALGHERFGVHGGDIGSTIGEQLALRHPERVIGLHLGDIPFHRPRALPPEAATDDDREWMARLLAWEQTEGAYARLQRTKPQTLAVALEDSPAGLAAWVLEKYQAWSDGDALDVYSLDELCTVLTIYWATRTAGSSVHYYYDNAHSELETARVEVPTGVAQFPRDLLPAPRSSAERWFDVVRFTEFDRGGHFGPWEQPGLWASDVVAFFDQIRA</sequence>
<gene>
    <name evidence="6" type="ORF">GCM10011600_26230</name>
</gene>
<dbReference type="GO" id="GO:0004301">
    <property type="term" value="F:epoxide hydrolase activity"/>
    <property type="evidence" value="ECO:0007669"/>
    <property type="project" value="TreeGrafter"/>
</dbReference>
<feature type="active site" description="Proton acceptor" evidence="4">
    <location>
        <position position="338"/>
    </location>
</feature>
<dbReference type="PIRSF" id="PIRSF001112">
    <property type="entry name" value="Epoxide_hydrolase"/>
    <property type="match status" value="1"/>
</dbReference>
<dbReference type="Proteomes" id="UP000617531">
    <property type="component" value="Unassembled WGS sequence"/>
</dbReference>
<keyword evidence="7" id="KW-1185">Reference proteome</keyword>
<dbReference type="PANTHER" id="PTHR21661">
    <property type="entry name" value="EPOXIDE HYDROLASE 1-RELATED"/>
    <property type="match status" value="1"/>
</dbReference>
<keyword evidence="3" id="KW-0378">Hydrolase</keyword>
<evidence type="ECO:0000313" key="7">
    <source>
        <dbReference type="Proteomes" id="UP000617531"/>
    </source>
</evidence>
<proteinExistence type="inferred from homology"/>
<keyword evidence="2" id="KW-0058">Aromatic hydrocarbons catabolism</keyword>
<accession>A0A8J3GSX6</accession>
<dbReference type="EMBL" id="BNAI01000007">
    <property type="protein sequence ID" value="GHF23823.1"/>
    <property type="molecule type" value="Genomic_DNA"/>
</dbReference>
<dbReference type="SUPFAM" id="SSF53474">
    <property type="entry name" value="alpha/beta-Hydrolases"/>
    <property type="match status" value="1"/>
</dbReference>
<dbReference type="InterPro" id="IPR010497">
    <property type="entry name" value="Epoxide_hydro_N"/>
</dbReference>
<reference evidence="6" key="2">
    <citation type="submission" date="2020-09" db="EMBL/GenBank/DDBJ databases">
        <authorList>
            <person name="Sun Q."/>
            <person name="Zhou Y."/>
        </authorList>
    </citation>
    <scope>NUCLEOTIDE SEQUENCE</scope>
    <source>
        <strain evidence="6">CGMCC 1.16548</strain>
    </source>
</reference>
<dbReference type="InterPro" id="IPR016292">
    <property type="entry name" value="Epoxide_hydrolase"/>
</dbReference>
<organism evidence="6 7">
    <name type="scientific">Pseudolysinimonas yzui</name>
    <dbReference type="NCBI Taxonomy" id="2708254"/>
    <lineage>
        <taxon>Bacteria</taxon>
        <taxon>Bacillati</taxon>
        <taxon>Actinomycetota</taxon>
        <taxon>Actinomycetes</taxon>
        <taxon>Micrococcales</taxon>
        <taxon>Microbacteriaceae</taxon>
        <taxon>Pseudolysinimonas</taxon>
    </lineage>
</organism>
<dbReference type="AlphaFoldDB" id="A0A8J3GSX6"/>
<evidence type="ECO:0000256" key="2">
    <source>
        <dbReference type="ARBA" id="ARBA00022797"/>
    </source>
</evidence>
<comment type="caution">
    <text evidence="6">The sequence shown here is derived from an EMBL/GenBank/DDBJ whole genome shotgun (WGS) entry which is preliminary data.</text>
</comment>